<dbReference type="EMBL" id="LR746264">
    <property type="protein sequence ID" value="CAA7388077.1"/>
    <property type="molecule type" value="Genomic_DNA"/>
</dbReference>
<dbReference type="GO" id="GO:0009451">
    <property type="term" value="P:RNA modification"/>
    <property type="evidence" value="ECO:0007669"/>
    <property type="project" value="InterPro"/>
</dbReference>
<dbReference type="OrthoDB" id="185373at2759"/>
<dbReference type="InterPro" id="IPR011990">
    <property type="entry name" value="TPR-like_helical_dom_sf"/>
</dbReference>
<dbReference type="Pfam" id="PF01535">
    <property type="entry name" value="PPR"/>
    <property type="match status" value="3"/>
</dbReference>
<proteinExistence type="predicted"/>
<evidence type="ECO:0000313" key="4">
    <source>
        <dbReference type="EMBL" id="CAA7388077.1"/>
    </source>
</evidence>
<keyword evidence="3" id="KW-0812">Transmembrane</keyword>
<dbReference type="Proteomes" id="UP000663760">
    <property type="component" value="Chromosome 1"/>
</dbReference>
<accession>A0A7I8JWE7</accession>
<protein>
    <submittedName>
        <fullName evidence="4">Uncharacterized protein</fullName>
    </submittedName>
</protein>
<keyword evidence="3" id="KW-1133">Transmembrane helix</keyword>
<dbReference type="InterPro" id="IPR002885">
    <property type="entry name" value="PPR_rpt"/>
</dbReference>
<feature type="repeat" description="PPR" evidence="2">
    <location>
        <begin position="279"/>
        <end position="313"/>
    </location>
</feature>
<dbReference type="PANTHER" id="PTHR47926">
    <property type="entry name" value="PENTATRICOPEPTIDE REPEAT-CONTAINING PROTEIN"/>
    <property type="match status" value="1"/>
</dbReference>
<dbReference type="GO" id="GO:0003723">
    <property type="term" value="F:RNA binding"/>
    <property type="evidence" value="ECO:0007669"/>
    <property type="project" value="InterPro"/>
</dbReference>
<keyword evidence="5" id="KW-1185">Reference proteome</keyword>
<dbReference type="Gene3D" id="1.25.40.10">
    <property type="entry name" value="Tetratricopeptide repeat domain"/>
    <property type="match status" value="3"/>
</dbReference>
<dbReference type="NCBIfam" id="TIGR00756">
    <property type="entry name" value="PPR"/>
    <property type="match status" value="1"/>
</dbReference>
<evidence type="ECO:0000256" key="3">
    <source>
        <dbReference type="SAM" id="Phobius"/>
    </source>
</evidence>
<gene>
    <name evidence="4" type="ORF">SI8410_01000379</name>
</gene>
<dbReference type="InterPro" id="IPR046848">
    <property type="entry name" value="E_motif"/>
</dbReference>
<name>A0A7I8JWE7_SPIIN</name>
<organism evidence="4 5">
    <name type="scientific">Spirodela intermedia</name>
    <name type="common">Intermediate duckweed</name>
    <dbReference type="NCBI Taxonomy" id="51605"/>
    <lineage>
        <taxon>Eukaryota</taxon>
        <taxon>Viridiplantae</taxon>
        <taxon>Streptophyta</taxon>
        <taxon>Embryophyta</taxon>
        <taxon>Tracheophyta</taxon>
        <taxon>Spermatophyta</taxon>
        <taxon>Magnoliopsida</taxon>
        <taxon>Liliopsida</taxon>
        <taxon>Araceae</taxon>
        <taxon>Lemnoideae</taxon>
        <taxon>Spirodela</taxon>
    </lineage>
</organism>
<keyword evidence="1" id="KW-0677">Repeat</keyword>
<feature type="transmembrane region" description="Helical" evidence="3">
    <location>
        <begin position="47"/>
        <end position="64"/>
    </location>
</feature>
<dbReference type="PANTHER" id="PTHR47926:SF450">
    <property type="entry name" value="DYW DOMAIN-CONTAINING PROTEIN"/>
    <property type="match status" value="1"/>
</dbReference>
<dbReference type="Pfam" id="PF13041">
    <property type="entry name" value="PPR_2"/>
    <property type="match status" value="1"/>
</dbReference>
<dbReference type="FunFam" id="1.25.40.10:FF:000184">
    <property type="entry name" value="Pentatricopeptide repeat-containing protein, chloroplastic"/>
    <property type="match status" value="1"/>
</dbReference>
<reference evidence="4" key="1">
    <citation type="submission" date="2020-02" db="EMBL/GenBank/DDBJ databases">
        <authorList>
            <person name="Scholz U."/>
            <person name="Mascher M."/>
            <person name="Fiebig A."/>
        </authorList>
    </citation>
    <scope>NUCLEOTIDE SEQUENCE</scope>
</reference>
<evidence type="ECO:0000256" key="2">
    <source>
        <dbReference type="PROSITE-ProRule" id="PRU00708"/>
    </source>
</evidence>
<dbReference type="Pfam" id="PF20431">
    <property type="entry name" value="E_motif"/>
    <property type="match status" value="1"/>
</dbReference>
<evidence type="ECO:0000313" key="5">
    <source>
        <dbReference type="Proteomes" id="UP000663760"/>
    </source>
</evidence>
<keyword evidence="3" id="KW-0472">Membrane</keyword>
<dbReference type="AlphaFoldDB" id="A0A7I8JWE7"/>
<sequence>MERPAALFDHRCLRLLPHCTSPATAKQAHCQMVTTGLALHSYPLSRLLPLLATIIGPCYALSVLRRAARHTTFLYNVLISAFASAAPLRAWSLYAELAAHRSLRPNSHSFPSLLRLCGPQLGLPLHAQIVKFLGDSPDPYVEAALVSFYCRCRRVDLARRLFDRIPRPDLTTWNAILSAYGGGWKEEDDDLVSSEEVFALFHRMQLSLTRPNEITMVSLISACASLGALAHGMWLHTYLSRARELHLNHVVATALIAMYGRCGQLAMAEQVFDRMPLRDAPSYNVMIQALAVHGDAPRALRLFHGMAAAGVSPDGVTFLAAMTACAHAGLVDEGRRCFVAAAAAEEAAVEHYGCLVDLLGRAGLVEEAAEAVRKMPVRPNAAVYRALLAACGTYDDLPAGEAAATPLLRLEPRHGGNYVLLANLYASRERWGDVGRVRKAMEEEGVKKDPGRSYVEIDGEVNEFARGDRWHPMWREIRAVGEGIRKISEEEAVT</sequence>
<evidence type="ECO:0000256" key="1">
    <source>
        <dbReference type="ARBA" id="ARBA00022737"/>
    </source>
</evidence>
<feature type="transmembrane region" description="Helical" evidence="3">
    <location>
        <begin position="73"/>
        <end position="94"/>
    </location>
</feature>
<dbReference type="InterPro" id="IPR046960">
    <property type="entry name" value="PPR_At4g14850-like_plant"/>
</dbReference>
<dbReference type="PROSITE" id="PS51375">
    <property type="entry name" value="PPR"/>
    <property type="match status" value="1"/>
</dbReference>